<dbReference type="RefSeq" id="WP_087458101.1">
    <property type="nucleotide sequence ID" value="NZ_CP021434.1"/>
</dbReference>
<accession>A0A1Y0IQE9</accession>
<sequence>MNNMKKFMLASLFVTVTMSPVNVWASAPTHAVLKTQPQQVTSIESLIPKKMAAQLQSDALELISDAAAIGILESVSMVAAKGEESADWHQRFAEGRFQVERVVPIYNLLGELAEVMVVINDGCVITDVATGEVVQVSFSGVDKAYLEDKAALYVHGLEHFAVDEAGNVVEGNKKGQKIQTVKQKHAGKVQKVQKKVNKKWGQLAKENKERILDAFNPAGLNEGNSDSDYITDPNLWLLRYYPNNHNVLRDLSVTQLYSYSRYVPEILQSSWNTKENDCAVISSLEIMGYYWSLTSTQKTAAYNAMINSSYFEQPDDGVYPWNNDALFKAGADSIGKTQQTSDDPEDYSPSYSDIKSYLLNHGPGYLSFGYNDQPYVDHTVTVKGVKEFKTTYTDTLYIKRNFYDNFLMINDHWDYTSSDAYVRYRDDETWYYVSIVKN</sequence>
<feature type="chain" id="PRO_5038544678" description="Peptidase C39-like domain-containing protein" evidence="1">
    <location>
        <begin position="26"/>
        <end position="438"/>
    </location>
</feature>
<evidence type="ECO:0000313" key="3">
    <source>
        <dbReference type="Proteomes" id="UP000195437"/>
    </source>
</evidence>
<reference evidence="3" key="1">
    <citation type="submission" date="2017-05" db="EMBL/GenBank/DDBJ databases">
        <authorList>
            <person name="Sung H."/>
        </authorList>
    </citation>
    <scope>NUCLEOTIDE SEQUENCE [LARGE SCALE GENOMIC DNA]</scope>
    <source>
        <strain evidence="3">AR23208</strain>
    </source>
</reference>
<evidence type="ECO:0008006" key="4">
    <source>
        <dbReference type="Google" id="ProtNLM"/>
    </source>
</evidence>
<organism evidence="2 3">
    <name type="scientific">Tumebacillus avium</name>
    <dbReference type="NCBI Taxonomy" id="1903704"/>
    <lineage>
        <taxon>Bacteria</taxon>
        <taxon>Bacillati</taxon>
        <taxon>Bacillota</taxon>
        <taxon>Bacilli</taxon>
        <taxon>Bacillales</taxon>
        <taxon>Alicyclobacillaceae</taxon>
        <taxon>Tumebacillus</taxon>
    </lineage>
</organism>
<dbReference type="AlphaFoldDB" id="A0A1Y0IQE9"/>
<name>A0A1Y0IQE9_9BACL</name>
<feature type="signal peptide" evidence="1">
    <location>
        <begin position="1"/>
        <end position="25"/>
    </location>
</feature>
<evidence type="ECO:0000256" key="1">
    <source>
        <dbReference type="SAM" id="SignalP"/>
    </source>
</evidence>
<keyword evidence="3" id="KW-1185">Reference proteome</keyword>
<keyword evidence="1" id="KW-0732">Signal</keyword>
<evidence type="ECO:0000313" key="2">
    <source>
        <dbReference type="EMBL" id="ARU62751.1"/>
    </source>
</evidence>
<dbReference type="Proteomes" id="UP000195437">
    <property type="component" value="Chromosome"/>
</dbReference>
<dbReference type="EMBL" id="CP021434">
    <property type="protein sequence ID" value="ARU62751.1"/>
    <property type="molecule type" value="Genomic_DNA"/>
</dbReference>
<gene>
    <name evidence="2" type="ORF">CBW65_18590</name>
</gene>
<dbReference type="KEGG" id="tum:CBW65_18590"/>
<proteinExistence type="predicted"/>
<dbReference type="OrthoDB" id="2989159at2"/>
<protein>
    <recommendedName>
        <fullName evidence="4">Peptidase C39-like domain-containing protein</fullName>
    </recommendedName>
</protein>